<dbReference type="EMBL" id="JAGIOB010000001">
    <property type="protein sequence ID" value="MBP2418817.1"/>
    <property type="molecule type" value="Genomic_DNA"/>
</dbReference>
<dbReference type="GO" id="GO:0003677">
    <property type="term" value="F:DNA binding"/>
    <property type="evidence" value="ECO:0007669"/>
    <property type="project" value="UniProtKB-KW"/>
</dbReference>
<feature type="compositionally biased region" description="Basic and acidic residues" evidence="4">
    <location>
        <begin position="159"/>
        <end position="200"/>
    </location>
</feature>
<organism evidence="5 6">
    <name type="scientific">Microlunatus capsulatus</name>
    <dbReference type="NCBI Taxonomy" id="99117"/>
    <lineage>
        <taxon>Bacteria</taxon>
        <taxon>Bacillati</taxon>
        <taxon>Actinomycetota</taxon>
        <taxon>Actinomycetes</taxon>
        <taxon>Propionibacteriales</taxon>
        <taxon>Propionibacteriaceae</taxon>
        <taxon>Microlunatus</taxon>
    </lineage>
</organism>
<feature type="compositionally biased region" description="Low complexity" evidence="4">
    <location>
        <begin position="102"/>
        <end position="130"/>
    </location>
</feature>
<keyword evidence="1" id="KW-0226">DNA condensation</keyword>
<dbReference type="RefSeq" id="WP_210058625.1">
    <property type="nucleotide sequence ID" value="NZ_BAAAMH010000007.1"/>
</dbReference>
<dbReference type="InterPro" id="IPR010992">
    <property type="entry name" value="IHF-like_DNA-bd_dom_sf"/>
</dbReference>
<evidence type="ECO:0000256" key="4">
    <source>
        <dbReference type="SAM" id="MobiDB-lite"/>
    </source>
</evidence>
<evidence type="ECO:0000256" key="3">
    <source>
        <dbReference type="RuleBase" id="RU003939"/>
    </source>
</evidence>
<comment type="caution">
    <text evidence="5">The sequence shown here is derived from an EMBL/GenBank/DDBJ whole genome shotgun (WGS) entry which is preliminary data.</text>
</comment>
<evidence type="ECO:0000313" key="5">
    <source>
        <dbReference type="EMBL" id="MBP2418817.1"/>
    </source>
</evidence>
<dbReference type="Proteomes" id="UP000758168">
    <property type="component" value="Unassembled WGS sequence"/>
</dbReference>
<evidence type="ECO:0000256" key="2">
    <source>
        <dbReference type="ARBA" id="ARBA00023125"/>
    </source>
</evidence>
<dbReference type="Gene3D" id="4.10.520.10">
    <property type="entry name" value="IHF-like DNA-binding proteins"/>
    <property type="match status" value="1"/>
</dbReference>
<dbReference type="CDD" id="cd13831">
    <property type="entry name" value="HU"/>
    <property type="match status" value="1"/>
</dbReference>
<keyword evidence="2 5" id="KW-0238">DNA-binding</keyword>
<dbReference type="InterPro" id="IPR000119">
    <property type="entry name" value="Hist_DNA-bd"/>
</dbReference>
<dbReference type="SUPFAM" id="SSF47729">
    <property type="entry name" value="IHF-like DNA-binding proteins"/>
    <property type="match status" value="1"/>
</dbReference>
<comment type="similarity">
    <text evidence="3">Belongs to the bacterial histone-like protein family.</text>
</comment>
<keyword evidence="6" id="KW-1185">Reference proteome</keyword>
<feature type="compositionally biased region" description="Low complexity" evidence="4">
    <location>
        <begin position="144"/>
        <end position="158"/>
    </location>
</feature>
<sequence>MNKAELVEALAQHYDGSKAEATRALNAVVQTITRSTVAGDKVAITGFGVFEKVDRPARMVRNPRTGERKEAPATSVPRFRAGTELKAYVAGQRELPALTVDAPTPAARPARTTARTTAPAAAPAAEAPAAVQEPLVTAADAPEASATKKAGKAAAAKTSDAKDTVTKSDAKKSDAKKSDAKKSDKKADAKKAAKKSDAKKSGKGGGKKK</sequence>
<feature type="region of interest" description="Disordered" evidence="4">
    <location>
        <begin position="99"/>
        <end position="209"/>
    </location>
</feature>
<protein>
    <submittedName>
        <fullName evidence="5">DNA-binding protein HU-beta</fullName>
    </submittedName>
</protein>
<accession>A0ABS4ZCQ1</accession>
<dbReference type="SMART" id="SM00411">
    <property type="entry name" value="BHL"/>
    <property type="match status" value="1"/>
</dbReference>
<evidence type="ECO:0000313" key="6">
    <source>
        <dbReference type="Proteomes" id="UP000758168"/>
    </source>
</evidence>
<dbReference type="PRINTS" id="PR01727">
    <property type="entry name" value="DNABINDINGHU"/>
</dbReference>
<evidence type="ECO:0000256" key="1">
    <source>
        <dbReference type="ARBA" id="ARBA00023067"/>
    </source>
</evidence>
<gene>
    <name evidence="5" type="ORF">JOF54_003739</name>
</gene>
<reference evidence="5 6" key="1">
    <citation type="submission" date="2021-03" db="EMBL/GenBank/DDBJ databases">
        <title>Sequencing the genomes of 1000 actinobacteria strains.</title>
        <authorList>
            <person name="Klenk H.-P."/>
        </authorList>
    </citation>
    <scope>NUCLEOTIDE SEQUENCE [LARGE SCALE GENOMIC DNA]</scope>
    <source>
        <strain evidence="5 6">DSM 12936</strain>
    </source>
</reference>
<dbReference type="Pfam" id="PF00216">
    <property type="entry name" value="Bac_DNA_binding"/>
    <property type="match status" value="1"/>
</dbReference>
<name>A0ABS4ZCQ1_9ACTN</name>
<dbReference type="PANTHER" id="PTHR33175:SF3">
    <property type="entry name" value="DNA-BINDING PROTEIN HU-BETA"/>
    <property type="match status" value="1"/>
</dbReference>
<proteinExistence type="inferred from homology"/>
<dbReference type="PANTHER" id="PTHR33175">
    <property type="entry name" value="DNA-BINDING PROTEIN HU"/>
    <property type="match status" value="1"/>
</dbReference>